<proteinExistence type="predicted"/>
<organism evidence="1">
    <name type="scientific">marine metagenome</name>
    <dbReference type="NCBI Taxonomy" id="408172"/>
    <lineage>
        <taxon>unclassified sequences</taxon>
        <taxon>metagenomes</taxon>
        <taxon>ecological metagenomes</taxon>
    </lineage>
</organism>
<reference evidence="1" key="1">
    <citation type="submission" date="2018-05" db="EMBL/GenBank/DDBJ databases">
        <authorList>
            <person name="Lanie J.A."/>
            <person name="Ng W.-L."/>
            <person name="Kazmierczak K.M."/>
            <person name="Andrzejewski T.M."/>
            <person name="Davidsen T.M."/>
            <person name="Wayne K.J."/>
            <person name="Tettelin H."/>
            <person name="Glass J.I."/>
            <person name="Rusch D."/>
            <person name="Podicherti R."/>
            <person name="Tsui H.-C.T."/>
            <person name="Winkler M.E."/>
        </authorList>
    </citation>
    <scope>NUCLEOTIDE SEQUENCE</scope>
</reference>
<accession>A0A381VCG4</accession>
<protein>
    <submittedName>
        <fullName evidence="1">Uncharacterized protein</fullName>
    </submittedName>
</protein>
<dbReference type="AlphaFoldDB" id="A0A381VCG4"/>
<sequence>MQEDNITIMDIDPKVKDDLLKALKKAERKMGRGADVMDDGDSIEIRNIHPVWGGSEIEKVLSKMRIKPNDVDIRTAR</sequence>
<evidence type="ECO:0000313" key="1">
    <source>
        <dbReference type="EMBL" id="SVA37063.1"/>
    </source>
</evidence>
<gene>
    <name evidence="1" type="ORF">METZ01_LOCUS89917</name>
</gene>
<name>A0A381VCG4_9ZZZZ</name>
<dbReference type="EMBL" id="UINC01008225">
    <property type="protein sequence ID" value="SVA37063.1"/>
    <property type="molecule type" value="Genomic_DNA"/>
</dbReference>